<protein>
    <recommendedName>
        <fullName evidence="3">Transposase</fullName>
    </recommendedName>
</protein>
<organism evidence="1 2">
    <name type="scientific">Bradyrhizobium elkanii</name>
    <dbReference type="NCBI Taxonomy" id="29448"/>
    <lineage>
        <taxon>Bacteria</taxon>
        <taxon>Pseudomonadati</taxon>
        <taxon>Pseudomonadota</taxon>
        <taxon>Alphaproteobacteria</taxon>
        <taxon>Hyphomicrobiales</taxon>
        <taxon>Nitrobacteraceae</taxon>
        <taxon>Bradyrhizobium</taxon>
    </lineage>
</organism>
<reference evidence="1 2" key="1">
    <citation type="submission" date="2024-07" db="EMBL/GenBank/DDBJ databases">
        <title>Genomic Encyclopedia of Type Strains, Phase V (KMG-V): Genome sequencing to study the core and pangenomes of soil and plant-associated prokaryotes.</title>
        <authorList>
            <person name="Whitman W."/>
        </authorList>
    </citation>
    <scope>NUCLEOTIDE SEQUENCE [LARGE SCALE GENOMIC DNA]</scope>
    <source>
        <strain evidence="1 2">USDA 415</strain>
    </source>
</reference>
<sequence length="33" mass="3690">MPTGLPAKKVRTLADETIRLIAGCLQWQPLRGR</sequence>
<evidence type="ECO:0000313" key="1">
    <source>
        <dbReference type="EMBL" id="MEY9316321.1"/>
    </source>
</evidence>
<dbReference type="EMBL" id="JBGBZA010000002">
    <property type="protein sequence ID" value="MEY9316321.1"/>
    <property type="molecule type" value="Genomic_DNA"/>
</dbReference>
<name>A0ABV4EYY5_BRAEL</name>
<proteinExistence type="predicted"/>
<comment type="caution">
    <text evidence="1">The sequence shown here is derived from an EMBL/GenBank/DDBJ whole genome shotgun (WGS) entry which is preliminary data.</text>
</comment>
<dbReference type="Proteomes" id="UP001565471">
    <property type="component" value="Unassembled WGS sequence"/>
</dbReference>
<evidence type="ECO:0000313" key="2">
    <source>
        <dbReference type="Proteomes" id="UP001565471"/>
    </source>
</evidence>
<evidence type="ECO:0008006" key="3">
    <source>
        <dbReference type="Google" id="ProtNLM"/>
    </source>
</evidence>
<keyword evidence="2" id="KW-1185">Reference proteome</keyword>
<gene>
    <name evidence="1" type="ORF">ABIF29_003120</name>
</gene>
<accession>A0ABV4EYY5</accession>